<dbReference type="Proteomes" id="UP000887564">
    <property type="component" value="Unplaced"/>
</dbReference>
<protein>
    <submittedName>
        <fullName evidence="3">Uncharacterized protein</fullName>
    </submittedName>
</protein>
<dbReference type="AlphaFoldDB" id="A0A914R5M6"/>
<organism evidence="2 3">
    <name type="scientific">Parascaris equorum</name>
    <name type="common">Equine roundworm</name>
    <dbReference type="NCBI Taxonomy" id="6256"/>
    <lineage>
        <taxon>Eukaryota</taxon>
        <taxon>Metazoa</taxon>
        <taxon>Ecdysozoa</taxon>
        <taxon>Nematoda</taxon>
        <taxon>Chromadorea</taxon>
        <taxon>Rhabditida</taxon>
        <taxon>Spirurina</taxon>
        <taxon>Ascaridomorpha</taxon>
        <taxon>Ascaridoidea</taxon>
        <taxon>Ascarididae</taxon>
        <taxon>Parascaris</taxon>
    </lineage>
</organism>
<reference evidence="3" key="1">
    <citation type="submission" date="2022-11" db="UniProtKB">
        <authorList>
            <consortium name="WormBaseParasite"/>
        </authorList>
    </citation>
    <scope>IDENTIFICATION</scope>
</reference>
<dbReference type="WBParaSite" id="PEQ_0000156301-mRNA-1">
    <property type="protein sequence ID" value="PEQ_0000156301-mRNA-1"/>
    <property type="gene ID" value="PEQ_0000156301"/>
</dbReference>
<evidence type="ECO:0000256" key="1">
    <source>
        <dbReference type="SAM" id="MobiDB-lite"/>
    </source>
</evidence>
<feature type="region of interest" description="Disordered" evidence="1">
    <location>
        <begin position="1"/>
        <end position="29"/>
    </location>
</feature>
<keyword evidence="2" id="KW-1185">Reference proteome</keyword>
<evidence type="ECO:0000313" key="3">
    <source>
        <dbReference type="WBParaSite" id="PEQ_0000156301-mRNA-1"/>
    </source>
</evidence>
<sequence>MATTVVAIKPAVPQRPHRENQCNPEGYWTTDTALEPSAKSLKKKSRMSEAGKKCIELFKLHKITPYSPNSCTVPKSKMH</sequence>
<name>A0A914R5M6_PAREQ</name>
<accession>A0A914R5M6</accession>
<proteinExistence type="predicted"/>
<evidence type="ECO:0000313" key="2">
    <source>
        <dbReference type="Proteomes" id="UP000887564"/>
    </source>
</evidence>